<proteinExistence type="predicted"/>
<dbReference type="Pfam" id="PF24494">
    <property type="entry name" value="DUF7587"/>
    <property type="match status" value="1"/>
</dbReference>
<dbReference type="InterPro" id="IPR056009">
    <property type="entry name" value="DUF7587"/>
</dbReference>
<feature type="domain" description="DUF7587" evidence="1">
    <location>
        <begin position="48"/>
        <end position="141"/>
    </location>
</feature>
<protein>
    <recommendedName>
        <fullName evidence="1">DUF7587 domain-containing protein</fullName>
    </recommendedName>
</protein>
<dbReference type="AlphaFoldDB" id="A0A379G9J9"/>
<sequence>MGGNPTLYGYVKDPNAIVDFYGLIVVYRTVNPIQESSVNTGTSIQPKDANANYSIQEYVENGKLNTQYISTTKEMDRAEFYAKSNKSTIIAINTDKIEPKKIIDISNGIDPQTGKPLQGKAFGYATKDAEVLIDGEIPKEAYTVVKKHH</sequence>
<evidence type="ECO:0000259" key="1">
    <source>
        <dbReference type="Pfam" id="PF24494"/>
    </source>
</evidence>
<evidence type="ECO:0000313" key="3">
    <source>
        <dbReference type="Proteomes" id="UP000254235"/>
    </source>
</evidence>
<evidence type="ECO:0000313" key="2">
    <source>
        <dbReference type="EMBL" id="SUC37700.1"/>
    </source>
</evidence>
<organism evidence="2 3">
    <name type="scientific">Prevotella pallens</name>
    <dbReference type="NCBI Taxonomy" id="60133"/>
    <lineage>
        <taxon>Bacteria</taxon>
        <taxon>Pseudomonadati</taxon>
        <taxon>Bacteroidota</taxon>
        <taxon>Bacteroidia</taxon>
        <taxon>Bacteroidales</taxon>
        <taxon>Prevotellaceae</taxon>
        <taxon>Prevotella</taxon>
    </lineage>
</organism>
<accession>A0A379G9J9</accession>
<reference evidence="2 3" key="1">
    <citation type="submission" date="2018-06" db="EMBL/GenBank/DDBJ databases">
        <authorList>
            <consortium name="Pathogen Informatics"/>
            <person name="Doyle S."/>
        </authorList>
    </citation>
    <scope>NUCLEOTIDE SEQUENCE [LARGE SCALE GENOMIC DNA]</scope>
    <source>
        <strain evidence="2 3">NCTC13043</strain>
    </source>
</reference>
<dbReference type="Proteomes" id="UP000254235">
    <property type="component" value="Unassembled WGS sequence"/>
</dbReference>
<dbReference type="EMBL" id="UGTP01000003">
    <property type="protein sequence ID" value="SUC37700.1"/>
    <property type="molecule type" value="Genomic_DNA"/>
</dbReference>
<gene>
    <name evidence="2" type="ORF">NCTC13043_02196</name>
</gene>
<name>A0A379G9J9_9BACT</name>